<comment type="caution">
    <text evidence="1">The sequence shown here is derived from an EMBL/GenBank/DDBJ whole genome shotgun (WGS) entry which is preliminary data.</text>
</comment>
<dbReference type="InterPro" id="IPR035317">
    <property type="entry name" value="DUF5375"/>
</dbReference>
<dbReference type="EMBL" id="RAHH01000030">
    <property type="protein sequence ID" value="RJT39132.1"/>
    <property type="molecule type" value="Genomic_DNA"/>
</dbReference>
<evidence type="ECO:0000313" key="2">
    <source>
        <dbReference type="Proteomes" id="UP000284908"/>
    </source>
</evidence>
<proteinExistence type="predicted"/>
<dbReference type="OrthoDB" id="6540024at2"/>
<dbReference type="RefSeq" id="WP_120134557.1">
    <property type="nucleotide sequence ID" value="NZ_RAHH01000030.1"/>
</dbReference>
<dbReference type="Proteomes" id="UP000284908">
    <property type="component" value="Unassembled WGS sequence"/>
</dbReference>
<name>A0A419N3X6_9GAMM</name>
<reference evidence="1 2" key="1">
    <citation type="submission" date="2018-09" db="EMBL/GenBank/DDBJ databases">
        <authorList>
            <person name="Le Fleche-Mateos A."/>
        </authorList>
    </citation>
    <scope>NUCLEOTIDE SEQUENCE [LARGE SCALE GENOMIC DNA]</scope>
    <source>
        <strain evidence="1 2">DSM 27399</strain>
    </source>
</reference>
<sequence>MNMTQQSCLPVEVLTALYRRALAQAYLDACTAYGVETGYSLDELQMTIAKEVESYYVRQHGAKLGMDIACAMLRDMVQPDILVAKPRLTPLGESMMDELFRPCLHTTPHTTLH</sequence>
<organism evidence="1 2">
    <name type="scientific">Rahnella woolbedingensis</name>
    <dbReference type="NCBI Taxonomy" id="1510574"/>
    <lineage>
        <taxon>Bacteria</taxon>
        <taxon>Pseudomonadati</taxon>
        <taxon>Pseudomonadota</taxon>
        <taxon>Gammaproteobacteria</taxon>
        <taxon>Enterobacterales</taxon>
        <taxon>Yersiniaceae</taxon>
        <taxon>Rahnella</taxon>
    </lineage>
</organism>
<dbReference type="AlphaFoldDB" id="A0A419N3X6"/>
<accession>A0A419N3X6</accession>
<evidence type="ECO:0008006" key="3">
    <source>
        <dbReference type="Google" id="ProtNLM"/>
    </source>
</evidence>
<dbReference type="Pfam" id="PF17345">
    <property type="entry name" value="DUF5375"/>
    <property type="match status" value="1"/>
</dbReference>
<evidence type="ECO:0000313" key="1">
    <source>
        <dbReference type="EMBL" id="RJT39132.1"/>
    </source>
</evidence>
<gene>
    <name evidence="1" type="ORF">D6C13_20755</name>
</gene>
<protein>
    <recommendedName>
        <fullName evidence="3">DUF5375 family protein</fullName>
    </recommendedName>
</protein>
<keyword evidence="2" id="KW-1185">Reference proteome</keyword>